<feature type="non-terminal residue" evidence="1">
    <location>
        <position position="38"/>
    </location>
</feature>
<evidence type="ECO:0000313" key="2">
    <source>
        <dbReference type="Proteomes" id="UP000265520"/>
    </source>
</evidence>
<accession>A0A392UKK6</accession>
<organism evidence="1 2">
    <name type="scientific">Trifolium medium</name>
    <dbReference type="NCBI Taxonomy" id="97028"/>
    <lineage>
        <taxon>Eukaryota</taxon>
        <taxon>Viridiplantae</taxon>
        <taxon>Streptophyta</taxon>
        <taxon>Embryophyta</taxon>
        <taxon>Tracheophyta</taxon>
        <taxon>Spermatophyta</taxon>
        <taxon>Magnoliopsida</taxon>
        <taxon>eudicotyledons</taxon>
        <taxon>Gunneridae</taxon>
        <taxon>Pentapetalae</taxon>
        <taxon>rosids</taxon>
        <taxon>fabids</taxon>
        <taxon>Fabales</taxon>
        <taxon>Fabaceae</taxon>
        <taxon>Papilionoideae</taxon>
        <taxon>50 kb inversion clade</taxon>
        <taxon>NPAAA clade</taxon>
        <taxon>Hologalegina</taxon>
        <taxon>IRL clade</taxon>
        <taxon>Trifolieae</taxon>
        <taxon>Trifolium</taxon>
    </lineage>
</organism>
<dbReference type="AlphaFoldDB" id="A0A392UKK6"/>
<protein>
    <submittedName>
        <fullName evidence="1">Uncharacterized protein</fullName>
    </submittedName>
</protein>
<dbReference type="EMBL" id="LXQA010832593">
    <property type="protein sequence ID" value="MCI73164.1"/>
    <property type="molecule type" value="Genomic_DNA"/>
</dbReference>
<reference evidence="1 2" key="1">
    <citation type="journal article" date="2018" name="Front. Plant Sci.">
        <title>Red Clover (Trifolium pratense) and Zigzag Clover (T. medium) - A Picture of Genomic Similarities and Differences.</title>
        <authorList>
            <person name="Dluhosova J."/>
            <person name="Istvanek J."/>
            <person name="Nedelnik J."/>
            <person name="Repkova J."/>
        </authorList>
    </citation>
    <scope>NUCLEOTIDE SEQUENCE [LARGE SCALE GENOMIC DNA]</scope>
    <source>
        <strain evidence="2">cv. 10/8</strain>
        <tissue evidence="1">Leaf</tissue>
    </source>
</reference>
<sequence length="38" mass="4538">MLVVRRCFASIVARKATRVQHAGNRRCRDEEFVFRVFL</sequence>
<name>A0A392UKK6_9FABA</name>
<evidence type="ECO:0000313" key="1">
    <source>
        <dbReference type="EMBL" id="MCI73164.1"/>
    </source>
</evidence>
<proteinExistence type="predicted"/>
<comment type="caution">
    <text evidence="1">The sequence shown here is derived from an EMBL/GenBank/DDBJ whole genome shotgun (WGS) entry which is preliminary data.</text>
</comment>
<keyword evidence="2" id="KW-1185">Reference proteome</keyword>
<dbReference type="Proteomes" id="UP000265520">
    <property type="component" value="Unassembled WGS sequence"/>
</dbReference>